<evidence type="ECO:0000313" key="2">
    <source>
        <dbReference type="Proteomes" id="UP000218811"/>
    </source>
</evidence>
<organism evidence="1 2">
    <name type="scientific">Wolfiporia cocos (strain MD-104)</name>
    <name type="common">Brown rot fungus</name>
    <dbReference type="NCBI Taxonomy" id="742152"/>
    <lineage>
        <taxon>Eukaryota</taxon>
        <taxon>Fungi</taxon>
        <taxon>Dikarya</taxon>
        <taxon>Basidiomycota</taxon>
        <taxon>Agaricomycotina</taxon>
        <taxon>Agaricomycetes</taxon>
        <taxon>Polyporales</taxon>
        <taxon>Phaeolaceae</taxon>
        <taxon>Wolfiporia</taxon>
    </lineage>
</organism>
<dbReference type="Proteomes" id="UP000218811">
    <property type="component" value="Unassembled WGS sequence"/>
</dbReference>
<keyword evidence="2" id="KW-1185">Reference proteome</keyword>
<dbReference type="EMBL" id="KB468124">
    <property type="protein sequence ID" value="PCH42558.1"/>
    <property type="molecule type" value="Genomic_DNA"/>
</dbReference>
<name>A0A2H3JXI9_WOLCO</name>
<evidence type="ECO:0000313" key="1">
    <source>
        <dbReference type="EMBL" id="PCH42558.1"/>
    </source>
</evidence>
<reference evidence="1 2" key="1">
    <citation type="journal article" date="2012" name="Science">
        <title>The Paleozoic origin of enzymatic lignin decomposition reconstructed from 31 fungal genomes.</title>
        <authorList>
            <person name="Floudas D."/>
            <person name="Binder M."/>
            <person name="Riley R."/>
            <person name="Barry K."/>
            <person name="Blanchette R.A."/>
            <person name="Henrissat B."/>
            <person name="Martinez A.T."/>
            <person name="Otillar R."/>
            <person name="Spatafora J.W."/>
            <person name="Yadav J.S."/>
            <person name="Aerts A."/>
            <person name="Benoit I."/>
            <person name="Boyd A."/>
            <person name="Carlson A."/>
            <person name="Copeland A."/>
            <person name="Coutinho P.M."/>
            <person name="de Vries R.P."/>
            <person name="Ferreira P."/>
            <person name="Findley K."/>
            <person name="Foster B."/>
            <person name="Gaskell J."/>
            <person name="Glotzer D."/>
            <person name="Gorecki P."/>
            <person name="Heitman J."/>
            <person name="Hesse C."/>
            <person name="Hori C."/>
            <person name="Igarashi K."/>
            <person name="Jurgens J.A."/>
            <person name="Kallen N."/>
            <person name="Kersten P."/>
            <person name="Kohler A."/>
            <person name="Kuees U."/>
            <person name="Kumar T.K.A."/>
            <person name="Kuo A."/>
            <person name="LaButti K."/>
            <person name="Larrondo L.F."/>
            <person name="Lindquist E."/>
            <person name="Ling A."/>
            <person name="Lombard V."/>
            <person name="Lucas S."/>
            <person name="Lundell T."/>
            <person name="Martin R."/>
            <person name="McLaughlin D.J."/>
            <person name="Morgenstern I."/>
            <person name="Morin E."/>
            <person name="Murat C."/>
            <person name="Nagy L.G."/>
            <person name="Nolan M."/>
            <person name="Ohm R.A."/>
            <person name="Patyshakuliyeva A."/>
            <person name="Rokas A."/>
            <person name="Ruiz-Duenas F.J."/>
            <person name="Sabat G."/>
            <person name="Salamov A."/>
            <person name="Samejima M."/>
            <person name="Schmutz J."/>
            <person name="Slot J.C."/>
            <person name="St John F."/>
            <person name="Stenlid J."/>
            <person name="Sun H."/>
            <person name="Sun S."/>
            <person name="Syed K."/>
            <person name="Tsang A."/>
            <person name="Wiebenga A."/>
            <person name="Young D."/>
            <person name="Pisabarro A."/>
            <person name="Eastwood D.C."/>
            <person name="Martin F."/>
            <person name="Cullen D."/>
            <person name="Grigoriev I.V."/>
            <person name="Hibbett D.S."/>
        </authorList>
    </citation>
    <scope>NUCLEOTIDE SEQUENCE [LARGE SCALE GENOMIC DNA]</scope>
    <source>
        <strain evidence="1 2">MD-104</strain>
    </source>
</reference>
<dbReference type="OMA" id="LIERCNT"/>
<dbReference type="AlphaFoldDB" id="A0A2H3JXI9"/>
<sequence length="197" mass="21532">MGYEALTHVLSLPLGMFEFDESLEAARVAAIAAEKLMSSMPFPALASVATVLTDLIDKTVEIRANSRLCREVAEKITNFSVAITQALQPMDVLGGPGAPHDFPAIQKLFEANPLLIERCNTLASALEKLKAKNSRVAERQGILRWIGSALDAEQLKVIVDGINSSRQLFDMQSKIVVERLLSCNGDKTMLREHLIDG</sequence>
<gene>
    <name evidence="1" type="ORF">WOLCODRAFT_17814</name>
</gene>
<proteinExistence type="predicted"/>
<protein>
    <submittedName>
        <fullName evidence="1">Uncharacterized protein</fullName>
    </submittedName>
</protein>
<accession>A0A2H3JXI9</accession>